<evidence type="ECO:0000256" key="2">
    <source>
        <dbReference type="ARBA" id="ARBA00023125"/>
    </source>
</evidence>
<keyword evidence="2 6" id="KW-0238">DNA-binding</keyword>
<dbReference type="InterPro" id="IPR050313">
    <property type="entry name" value="Carb_Metab_HTH_regulators"/>
</dbReference>
<dbReference type="PANTHER" id="PTHR30363:SF44">
    <property type="entry name" value="AGA OPERON TRANSCRIPTIONAL REPRESSOR-RELATED"/>
    <property type="match status" value="1"/>
</dbReference>
<proteinExistence type="predicted"/>
<dbReference type="PRINTS" id="PR00037">
    <property type="entry name" value="HTHLACR"/>
</dbReference>
<dbReference type="InterPro" id="IPR001034">
    <property type="entry name" value="DeoR_HTH"/>
</dbReference>
<dbReference type="InterPro" id="IPR036388">
    <property type="entry name" value="WH-like_DNA-bd_sf"/>
</dbReference>
<dbReference type="GeneID" id="303298719"/>
<evidence type="ECO:0000256" key="3">
    <source>
        <dbReference type="ARBA" id="ARBA00023163"/>
    </source>
</evidence>
<dbReference type="SUPFAM" id="SSF46785">
    <property type="entry name" value="Winged helix' DNA-binding domain"/>
    <property type="match status" value="1"/>
</dbReference>
<dbReference type="Pfam" id="PF00455">
    <property type="entry name" value="DeoRC"/>
    <property type="match status" value="1"/>
</dbReference>
<dbReference type="SMART" id="SM01134">
    <property type="entry name" value="DeoRC"/>
    <property type="match status" value="1"/>
</dbReference>
<accession>A0ABW0FGA1</accession>
<dbReference type="InterPro" id="IPR018356">
    <property type="entry name" value="Tscrpt_reg_HTH_DeoR_CS"/>
</dbReference>
<keyword evidence="3" id="KW-0804">Transcription</keyword>
<dbReference type="SMART" id="SM00420">
    <property type="entry name" value="HTH_DEOR"/>
    <property type="match status" value="1"/>
</dbReference>
<dbReference type="InterPro" id="IPR037171">
    <property type="entry name" value="NagB/RpiA_transferase-like"/>
</dbReference>
<evidence type="ECO:0000313" key="6">
    <source>
        <dbReference type="EMBL" id="MFC5297089.1"/>
    </source>
</evidence>
<keyword evidence="1" id="KW-0805">Transcription regulation</keyword>
<dbReference type="Pfam" id="PF08220">
    <property type="entry name" value="HTH_DeoR"/>
    <property type="match status" value="1"/>
</dbReference>
<protein>
    <submittedName>
        <fullName evidence="6">DeoR/GlpR family DNA-binding transcription regulator</fullName>
    </submittedName>
</protein>
<dbReference type="EMBL" id="JBHSLN010000018">
    <property type="protein sequence ID" value="MFC5297089.1"/>
    <property type="molecule type" value="Genomic_DNA"/>
</dbReference>
<name>A0ABW0FGA1_9MICO</name>
<dbReference type="PROSITE" id="PS51000">
    <property type="entry name" value="HTH_DEOR_2"/>
    <property type="match status" value="1"/>
</dbReference>
<evidence type="ECO:0000256" key="4">
    <source>
        <dbReference type="SAM" id="MobiDB-lite"/>
    </source>
</evidence>
<dbReference type="InterPro" id="IPR036390">
    <property type="entry name" value="WH_DNA-bd_sf"/>
</dbReference>
<organism evidence="6 7">
    <name type="scientific">Brachybacterium tyrofermentans</name>
    <dbReference type="NCBI Taxonomy" id="47848"/>
    <lineage>
        <taxon>Bacteria</taxon>
        <taxon>Bacillati</taxon>
        <taxon>Actinomycetota</taxon>
        <taxon>Actinomycetes</taxon>
        <taxon>Micrococcales</taxon>
        <taxon>Dermabacteraceae</taxon>
        <taxon>Brachybacterium</taxon>
    </lineage>
</organism>
<dbReference type="Proteomes" id="UP001595937">
    <property type="component" value="Unassembled WGS sequence"/>
</dbReference>
<sequence>MNLRISNSDQKSGRPDVRPDGQSGAPRARQPADRKDRSARWDHVLTLLSTTKRLSVSEVAAELGISESTVRRDFMEMERAQLARRTHGGIIAIDVAYSLATVPRTTDEGSAQRERVAGRAASLVEPGQIIGFNGGRTTTSTARRAVARPDIDSRDGTPGLTVVCAALNIATEAVLRPSVRTVVLGGVAEPYSFELTGPLATATMRDLWLDTMFVGTVGLDIHAGLTCNSDAEAGVTRIMIGHSRRVVGLATADKVGHRALAGICPVSVLTDLIIAGPVPDDLRAHLEETSVRLHEV</sequence>
<dbReference type="Gene3D" id="1.10.10.10">
    <property type="entry name" value="Winged helix-like DNA-binding domain superfamily/Winged helix DNA-binding domain"/>
    <property type="match status" value="1"/>
</dbReference>
<dbReference type="GO" id="GO:0003677">
    <property type="term" value="F:DNA binding"/>
    <property type="evidence" value="ECO:0007669"/>
    <property type="project" value="UniProtKB-KW"/>
</dbReference>
<dbReference type="PANTHER" id="PTHR30363">
    <property type="entry name" value="HTH-TYPE TRANSCRIPTIONAL REGULATOR SRLR-RELATED"/>
    <property type="match status" value="1"/>
</dbReference>
<reference evidence="7" key="1">
    <citation type="journal article" date="2019" name="Int. J. Syst. Evol. Microbiol.">
        <title>The Global Catalogue of Microorganisms (GCM) 10K type strain sequencing project: providing services to taxonomists for standard genome sequencing and annotation.</title>
        <authorList>
            <consortium name="The Broad Institute Genomics Platform"/>
            <consortium name="The Broad Institute Genome Sequencing Center for Infectious Disease"/>
            <person name="Wu L."/>
            <person name="Ma J."/>
        </authorList>
    </citation>
    <scope>NUCLEOTIDE SEQUENCE [LARGE SCALE GENOMIC DNA]</scope>
    <source>
        <strain evidence="7">CGMCC 1.16455</strain>
    </source>
</reference>
<dbReference type="PROSITE" id="PS00894">
    <property type="entry name" value="HTH_DEOR_1"/>
    <property type="match status" value="1"/>
</dbReference>
<feature type="compositionally biased region" description="Polar residues" evidence="4">
    <location>
        <begin position="1"/>
        <end position="10"/>
    </location>
</feature>
<gene>
    <name evidence="6" type="ORF">ACFPK8_06155</name>
</gene>
<keyword evidence="7" id="KW-1185">Reference proteome</keyword>
<feature type="region of interest" description="Disordered" evidence="4">
    <location>
        <begin position="1"/>
        <end position="38"/>
    </location>
</feature>
<evidence type="ECO:0000313" key="7">
    <source>
        <dbReference type="Proteomes" id="UP001595937"/>
    </source>
</evidence>
<evidence type="ECO:0000256" key="1">
    <source>
        <dbReference type="ARBA" id="ARBA00023015"/>
    </source>
</evidence>
<evidence type="ECO:0000259" key="5">
    <source>
        <dbReference type="PROSITE" id="PS51000"/>
    </source>
</evidence>
<comment type="caution">
    <text evidence="6">The sequence shown here is derived from an EMBL/GenBank/DDBJ whole genome shotgun (WGS) entry which is preliminary data.</text>
</comment>
<dbReference type="SUPFAM" id="SSF100950">
    <property type="entry name" value="NagB/RpiA/CoA transferase-like"/>
    <property type="match status" value="1"/>
</dbReference>
<dbReference type="InterPro" id="IPR014036">
    <property type="entry name" value="DeoR-like_C"/>
</dbReference>
<feature type="domain" description="HTH deoR-type" evidence="5">
    <location>
        <begin position="37"/>
        <end position="92"/>
    </location>
</feature>
<dbReference type="RefSeq" id="WP_343925821.1">
    <property type="nucleotide sequence ID" value="NZ_BAAAIR010000048.1"/>
</dbReference>